<dbReference type="RefSeq" id="XP_001021960.2">
    <property type="nucleotide sequence ID" value="XM_001021960.2"/>
</dbReference>
<sequence length="355" mass="41926">MEFLSEQAQMQTPQRNRYQQQEPLSIQNGQFNPNSSVATNEFDSPKNEQLTSNSKRMMLLEFSPKQEPCNRYKNVVFSCEDEDSSKKQDFFDYQQTACKSVQKKQTQLQNNSSSNRKIEYEEDEYNLTPISSSKKGKAIERPDEDEIQQLNELDQQMNDMNIHTTCKKQRGNSYSGFSQNFESQHQIRNMNQMQELESLHYQTDHNNELIYMTQNPQCYQNGYQHKDIPINQCIQQEKALDYQKAFDSIIDFVNSFNCKYQQISSKLSPSCVIEIKDQQTLPKQRMIDLMFQSINRIEIIQESLSMKETNHRQISIQHNALFHLFVPNAFAQYQMFWRVSLTVPNPTITYLSIYY</sequence>
<evidence type="ECO:0000313" key="3">
    <source>
        <dbReference type="Proteomes" id="UP000009168"/>
    </source>
</evidence>
<feature type="region of interest" description="Disordered" evidence="1">
    <location>
        <begin position="1"/>
        <end position="51"/>
    </location>
</feature>
<proteinExistence type="predicted"/>
<name>Q23YU0_TETTS</name>
<dbReference type="KEGG" id="tet:TTHERM_00859200"/>
<evidence type="ECO:0000313" key="2">
    <source>
        <dbReference type="EMBL" id="EAS01715.2"/>
    </source>
</evidence>
<organism evidence="2 3">
    <name type="scientific">Tetrahymena thermophila (strain SB210)</name>
    <dbReference type="NCBI Taxonomy" id="312017"/>
    <lineage>
        <taxon>Eukaryota</taxon>
        <taxon>Sar</taxon>
        <taxon>Alveolata</taxon>
        <taxon>Ciliophora</taxon>
        <taxon>Intramacronucleata</taxon>
        <taxon>Oligohymenophorea</taxon>
        <taxon>Hymenostomatida</taxon>
        <taxon>Tetrahymenina</taxon>
        <taxon>Tetrahymenidae</taxon>
        <taxon>Tetrahymena</taxon>
    </lineage>
</organism>
<evidence type="ECO:0000256" key="1">
    <source>
        <dbReference type="SAM" id="MobiDB-lite"/>
    </source>
</evidence>
<keyword evidence="3" id="KW-1185">Reference proteome</keyword>
<accession>Q23YU0</accession>
<gene>
    <name evidence="2" type="ORF">TTHERM_00859200</name>
</gene>
<dbReference type="AlphaFoldDB" id="Q23YU0"/>
<reference evidence="3" key="1">
    <citation type="journal article" date="2006" name="PLoS Biol.">
        <title>Macronuclear genome sequence of the ciliate Tetrahymena thermophila, a model eukaryote.</title>
        <authorList>
            <person name="Eisen J.A."/>
            <person name="Coyne R.S."/>
            <person name="Wu M."/>
            <person name="Wu D."/>
            <person name="Thiagarajan M."/>
            <person name="Wortman J.R."/>
            <person name="Badger J.H."/>
            <person name="Ren Q."/>
            <person name="Amedeo P."/>
            <person name="Jones K.M."/>
            <person name="Tallon L.J."/>
            <person name="Delcher A.L."/>
            <person name="Salzberg S.L."/>
            <person name="Silva J.C."/>
            <person name="Haas B.J."/>
            <person name="Majoros W.H."/>
            <person name="Farzad M."/>
            <person name="Carlton J.M."/>
            <person name="Smith R.K. Jr."/>
            <person name="Garg J."/>
            <person name="Pearlman R.E."/>
            <person name="Karrer K.M."/>
            <person name="Sun L."/>
            <person name="Manning G."/>
            <person name="Elde N.C."/>
            <person name="Turkewitz A.P."/>
            <person name="Asai D.J."/>
            <person name="Wilkes D.E."/>
            <person name="Wang Y."/>
            <person name="Cai H."/>
            <person name="Collins K."/>
            <person name="Stewart B.A."/>
            <person name="Lee S.R."/>
            <person name="Wilamowska K."/>
            <person name="Weinberg Z."/>
            <person name="Ruzzo W.L."/>
            <person name="Wloga D."/>
            <person name="Gaertig J."/>
            <person name="Frankel J."/>
            <person name="Tsao C.-C."/>
            <person name="Gorovsky M.A."/>
            <person name="Keeling P.J."/>
            <person name="Waller R.F."/>
            <person name="Patron N.J."/>
            <person name="Cherry J.M."/>
            <person name="Stover N.A."/>
            <person name="Krieger C.J."/>
            <person name="del Toro C."/>
            <person name="Ryder H.F."/>
            <person name="Williamson S.C."/>
            <person name="Barbeau R.A."/>
            <person name="Hamilton E.P."/>
            <person name="Orias E."/>
        </authorList>
    </citation>
    <scope>NUCLEOTIDE SEQUENCE [LARGE SCALE GENOMIC DNA]</scope>
    <source>
        <strain evidence="3">SB210</strain>
    </source>
</reference>
<dbReference type="GeneID" id="7832237"/>
<dbReference type="InParanoid" id="Q23YU0"/>
<protein>
    <submittedName>
        <fullName evidence="2">Uncharacterized protein</fullName>
    </submittedName>
</protein>
<dbReference type="EMBL" id="GG662557">
    <property type="protein sequence ID" value="EAS01715.2"/>
    <property type="molecule type" value="Genomic_DNA"/>
</dbReference>
<dbReference type="Proteomes" id="UP000009168">
    <property type="component" value="Unassembled WGS sequence"/>
</dbReference>
<dbReference type="HOGENOM" id="CLU_777271_0_0_1"/>